<gene>
    <name evidence="1" type="ORF">H0235_012897</name>
</gene>
<dbReference type="Proteomes" id="UP000600918">
    <property type="component" value="Unassembled WGS sequence"/>
</dbReference>
<organism evidence="1 2">
    <name type="scientific">Vespula pensylvanica</name>
    <name type="common">Western yellow jacket</name>
    <name type="synonym">Wasp</name>
    <dbReference type="NCBI Taxonomy" id="30213"/>
    <lineage>
        <taxon>Eukaryota</taxon>
        <taxon>Metazoa</taxon>
        <taxon>Ecdysozoa</taxon>
        <taxon>Arthropoda</taxon>
        <taxon>Hexapoda</taxon>
        <taxon>Insecta</taxon>
        <taxon>Pterygota</taxon>
        <taxon>Neoptera</taxon>
        <taxon>Endopterygota</taxon>
        <taxon>Hymenoptera</taxon>
        <taxon>Apocrita</taxon>
        <taxon>Aculeata</taxon>
        <taxon>Vespoidea</taxon>
        <taxon>Vespidae</taxon>
        <taxon>Vespinae</taxon>
        <taxon>Vespula</taxon>
    </lineage>
</organism>
<dbReference type="AlphaFoldDB" id="A0A834KU34"/>
<evidence type="ECO:0000313" key="2">
    <source>
        <dbReference type="Proteomes" id="UP000600918"/>
    </source>
</evidence>
<proteinExistence type="predicted"/>
<evidence type="ECO:0000313" key="1">
    <source>
        <dbReference type="EMBL" id="KAF7413046.1"/>
    </source>
</evidence>
<comment type="caution">
    <text evidence="1">The sequence shown here is derived from an EMBL/GenBank/DDBJ whole genome shotgun (WGS) entry which is preliminary data.</text>
</comment>
<protein>
    <submittedName>
        <fullName evidence="1">Uncharacterized protein</fullName>
    </submittedName>
</protein>
<sequence>MRQSKPVYLFPLALSDVHEKFMYEKESKDQGRYDCCKSEEGVIWVWGLGVDKTMGLEEEVPMDPRS</sequence>
<keyword evidence="2" id="KW-1185">Reference proteome</keyword>
<name>A0A834KU34_VESPE</name>
<accession>A0A834KU34</accession>
<reference evidence="1" key="1">
    <citation type="journal article" date="2020" name="G3 (Bethesda)">
        <title>High-Quality Assemblies for Three Invasive Social Wasps from the &lt;i&gt;Vespula&lt;/i&gt; Genus.</title>
        <authorList>
            <person name="Harrop T.W.R."/>
            <person name="Guhlin J."/>
            <person name="McLaughlin G.M."/>
            <person name="Permina E."/>
            <person name="Stockwell P."/>
            <person name="Gilligan J."/>
            <person name="Le Lec M.F."/>
            <person name="Gruber M.A.M."/>
            <person name="Quinn O."/>
            <person name="Lovegrove M."/>
            <person name="Duncan E.J."/>
            <person name="Remnant E.J."/>
            <person name="Van Eeckhoven J."/>
            <person name="Graham B."/>
            <person name="Knapp R.A."/>
            <person name="Langford K.W."/>
            <person name="Kronenberg Z."/>
            <person name="Press M.O."/>
            <person name="Eacker S.M."/>
            <person name="Wilson-Rankin E.E."/>
            <person name="Purcell J."/>
            <person name="Lester P.J."/>
            <person name="Dearden P.K."/>
        </authorList>
    </citation>
    <scope>NUCLEOTIDE SEQUENCE</scope>
    <source>
        <strain evidence="1">Volc-1</strain>
    </source>
</reference>
<dbReference type="EMBL" id="JACSDY010000012">
    <property type="protein sequence ID" value="KAF7413046.1"/>
    <property type="molecule type" value="Genomic_DNA"/>
</dbReference>